<feature type="binding site" evidence="4">
    <location>
        <position position="65"/>
    </location>
    <ligand>
        <name>a divalent metal cation</name>
        <dbReference type="ChEBI" id="CHEBI:60240"/>
        <label>1</label>
    </ligand>
</feature>
<comment type="similarity">
    <text evidence="1">Belongs to the GTP cyclohydrolase I type 2/NIF3 family.</text>
</comment>
<sequence>MKCSEIIKVLNELAPESCACEWDNSGLIAGRRDKEVKKILVTLDATDEAVETAIREGADMLLSHHPLIFKPVKKINDEDFITKRILKLIQHDISYYAMHTNFDSAPGCMADLSADRLGLEETSPLEEMGTIEREGISIAYGIGKIGKFPRPMTVEETAELVKQAFGLKTVSVYGLEKGFVSCAAVCPGSGGSEIEEALKKGADVLITGDISHHQGIDAAARNMAVIDGGHYGLEHIFIDFMCRYLEEKLGGKVKTAAVPVKFPVSFI</sequence>
<dbReference type="Pfam" id="PF01784">
    <property type="entry name" value="DUF34_NIF3"/>
    <property type="match status" value="1"/>
</dbReference>
<dbReference type="NCBIfam" id="TIGR00486">
    <property type="entry name" value="YbgI_SA1388"/>
    <property type="match status" value="1"/>
</dbReference>
<accession>A0A9D2HHZ7</accession>
<dbReference type="EMBL" id="DWZA01000090">
    <property type="protein sequence ID" value="HJA71925.1"/>
    <property type="molecule type" value="Genomic_DNA"/>
</dbReference>
<proteinExistence type="inferred from homology"/>
<feature type="binding site" evidence="4">
    <location>
        <position position="230"/>
    </location>
    <ligand>
        <name>a divalent metal cation</name>
        <dbReference type="ChEBI" id="CHEBI:60240"/>
        <label>1</label>
    </ligand>
</feature>
<dbReference type="SUPFAM" id="SSF102705">
    <property type="entry name" value="NIF3 (NGG1p interacting factor 3)-like"/>
    <property type="match status" value="1"/>
</dbReference>
<evidence type="ECO:0000256" key="4">
    <source>
        <dbReference type="PIRSR" id="PIRSR602678-1"/>
    </source>
</evidence>
<evidence type="ECO:0000313" key="6">
    <source>
        <dbReference type="Proteomes" id="UP000823900"/>
    </source>
</evidence>
<organism evidence="5 6">
    <name type="scientific">Candidatus Lachnoclostridium stercoravium</name>
    <dbReference type="NCBI Taxonomy" id="2838633"/>
    <lineage>
        <taxon>Bacteria</taxon>
        <taxon>Bacillati</taxon>
        <taxon>Bacillota</taxon>
        <taxon>Clostridia</taxon>
        <taxon>Lachnospirales</taxon>
        <taxon>Lachnospiraceae</taxon>
    </lineage>
</organism>
<dbReference type="InterPro" id="IPR036069">
    <property type="entry name" value="DUF34/NIF3_sf"/>
</dbReference>
<dbReference type="GO" id="GO:0046872">
    <property type="term" value="F:metal ion binding"/>
    <property type="evidence" value="ECO:0007669"/>
    <property type="project" value="UniProtKB-KW"/>
</dbReference>
<keyword evidence="3 4" id="KW-0479">Metal-binding</keyword>
<evidence type="ECO:0000313" key="5">
    <source>
        <dbReference type="EMBL" id="HJA71925.1"/>
    </source>
</evidence>
<dbReference type="GO" id="GO:0005737">
    <property type="term" value="C:cytoplasm"/>
    <property type="evidence" value="ECO:0007669"/>
    <property type="project" value="TreeGrafter"/>
</dbReference>
<feature type="binding site" evidence="4">
    <location>
        <position position="64"/>
    </location>
    <ligand>
        <name>a divalent metal cation</name>
        <dbReference type="ChEBI" id="CHEBI:60240"/>
        <label>2</label>
    </ligand>
</feature>
<dbReference type="FunFam" id="3.40.1390.30:FF:000001">
    <property type="entry name" value="GTP cyclohydrolase 1 type 2"/>
    <property type="match status" value="1"/>
</dbReference>
<evidence type="ECO:0000256" key="1">
    <source>
        <dbReference type="ARBA" id="ARBA00006964"/>
    </source>
</evidence>
<dbReference type="Proteomes" id="UP000823900">
    <property type="component" value="Unassembled WGS sequence"/>
</dbReference>
<dbReference type="Gene3D" id="3.40.1390.30">
    <property type="entry name" value="NIF3 (NGG1p interacting factor 3)-like"/>
    <property type="match status" value="2"/>
</dbReference>
<feature type="binding site" evidence="4">
    <location>
        <position position="103"/>
    </location>
    <ligand>
        <name>a divalent metal cation</name>
        <dbReference type="ChEBI" id="CHEBI:60240"/>
        <label>1</label>
    </ligand>
</feature>
<dbReference type="AlphaFoldDB" id="A0A9D2HHZ7"/>
<reference evidence="5" key="1">
    <citation type="journal article" date="2021" name="PeerJ">
        <title>Extensive microbial diversity within the chicken gut microbiome revealed by metagenomics and culture.</title>
        <authorList>
            <person name="Gilroy R."/>
            <person name="Ravi A."/>
            <person name="Getino M."/>
            <person name="Pursley I."/>
            <person name="Horton D.L."/>
            <person name="Alikhan N.F."/>
            <person name="Baker D."/>
            <person name="Gharbi K."/>
            <person name="Hall N."/>
            <person name="Watson M."/>
            <person name="Adriaenssens E.M."/>
            <person name="Foster-Nyarko E."/>
            <person name="Jarju S."/>
            <person name="Secka A."/>
            <person name="Antonio M."/>
            <person name="Oren A."/>
            <person name="Chaudhuri R.R."/>
            <person name="La Ragione R."/>
            <person name="Hildebrand F."/>
            <person name="Pallen M.J."/>
        </authorList>
    </citation>
    <scope>NUCLEOTIDE SEQUENCE</scope>
    <source>
        <strain evidence="5">CHK178-16964</strain>
    </source>
</reference>
<name>A0A9D2HHZ7_9FIRM</name>
<dbReference type="PANTHER" id="PTHR13799:SF14">
    <property type="entry name" value="GTP CYCLOHYDROLASE 1 TYPE 2 HOMOLOG"/>
    <property type="match status" value="1"/>
</dbReference>
<reference evidence="5" key="2">
    <citation type="submission" date="2021-04" db="EMBL/GenBank/DDBJ databases">
        <authorList>
            <person name="Gilroy R."/>
        </authorList>
    </citation>
    <scope>NUCLEOTIDE SEQUENCE</scope>
    <source>
        <strain evidence="5">CHK178-16964</strain>
    </source>
</reference>
<comment type="caution">
    <text evidence="5">The sequence shown here is derived from an EMBL/GenBank/DDBJ whole genome shotgun (WGS) entry which is preliminary data.</text>
</comment>
<dbReference type="InterPro" id="IPR002678">
    <property type="entry name" value="DUF34/NIF3"/>
</dbReference>
<feature type="binding site" evidence="4">
    <location>
        <position position="234"/>
    </location>
    <ligand>
        <name>a divalent metal cation</name>
        <dbReference type="ChEBI" id="CHEBI:60240"/>
        <label>1</label>
    </ligand>
</feature>
<dbReference type="PANTHER" id="PTHR13799">
    <property type="entry name" value="NGG1 INTERACTING FACTOR 3"/>
    <property type="match status" value="1"/>
</dbReference>
<evidence type="ECO:0000256" key="3">
    <source>
        <dbReference type="ARBA" id="ARBA00022723"/>
    </source>
</evidence>
<evidence type="ECO:0000256" key="2">
    <source>
        <dbReference type="ARBA" id="ARBA00022112"/>
    </source>
</evidence>
<gene>
    <name evidence="5" type="ORF">IAA07_10195</name>
</gene>
<protein>
    <recommendedName>
        <fullName evidence="2">GTP cyclohydrolase 1 type 2 homolog</fullName>
    </recommendedName>
</protein>